<dbReference type="InterPro" id="IPR016181">
    <property type="entry name" value="Acyl_CoA_acyltransferase"/>
</dbReference>
<evidence type="ECO:0000256" key="2">
    <source>
        <dbReference type="ARBA" id="ARBA00022833"/>
    </source>
</evidence>
<keyword evidence="4" id="KW-0238">DNA-binding</keyword>
<evidence type="ECO:0000259" key="7">
    <source>
        <dbReference type="Pfam" id="PF13302"/>
    </source>
</evidence>
<dbReference type="PANTHER" id="PTHR36206:SF12">
    <property type="entry name" value="ASPERCRYPTIN BIOSYNTHESIS CLUSTER-SPECIFIC TRANSCRIPTION REGULATOR ATNN-RELATED"/>
    <property type="match status" value="1"/>
</dbReference>
<evidence type="ECO:0000256" key="4">
    <source>
        <dbReference type="ARBA" id="ARBA00023125"/>
    </source>
</evidence>
<dbReference type="VEuPathDB" id="FungiDB:F9C07_3226"/>
<name>A0A5N6GSE4_ASPFL</name>
<dbReference type="Pfam" id="PF13302">
    <property type="entry name" value="Acetyltransf_3"/>
    <property type="match status" value="1"/>
</dbReference>
<dbReference type="Gene3D" id="3.40.630.30">
    <property type="match status" value="1"/>
</dbReference>
<dbReference type="InterPro" id="IPR000182">
    <property type="entry name" value="GNAT_dom"/>
</dbReference>
<evidence type="ECO:0000256" key="6">
    <source>
        <dbReference type="ARBA" id="ARBA00023242"/>
    </source>
</evidence>
<keyword evidence="1" id="KW-0479">Metal-binding</keyword>
<dbReference type="VEuPathDB" id="FungiDB:AFLA_001760"/>
<dbReference type="VEuPathDB" id="FungiDB:AFLA_001759"/>
<proteinExistence type="predicted"/>
<sequence>MCYAEPVIRYAAISLADLHRSFANSVNPKSQSSSNTQHSALVHYASALTHMKSLLCSKIQSMDTFLTACLLLSSIEIFQGRYQAADVHLRCAFHMSEIAKGTDRGAATQDSPNTSIISKYPMIGTLMRMRFQCDLFLDVASTTPGALIKPGQHFSIAPPDIFTSLGEAQDILFNQIDRFFRLINQIALAKIATTPGVTSCDVGDRRKYPGAMAGSEVFLREMQTEGVSGLDQWDRAYQAFRSRYAHTFSTPEQHAATLVEIYRDALRMLLQMDHSQGALAHDPFERGFGLLLSRLQLLLDESPQPACTAEAPPVFTLEIGIVPILYFIATNCRNYGTRHAALAILAAAPRREGTWDGSIIYTIAQRSVALEEEGRLDGDQSARGIPPSSRLIGMEAGIDPVKQSAFLVLHQLEHTRPRLQLVRLTEDHVAGYHAIWSDPVATRWSAHGPCKTIDDSRQWMSSLLLEANPMGENYAVLLRRDVNFDAITNRLNGGQEGTDDDKPYDISAHGGFIGWVGTWRTDPLPEMGFIFHRSTWGLGFATEALRAFVELYWSRKPQFNVLEAYCDTENEASVNVLRKCAGGVAPITRDPDVGLFRDCETPLTW</sequence>
<dbReference type="Proteomes" id="UP000325434">
    <property type="component" value="Unassembled WGS sequence"/>
</dbReference>
<dbReference type="InterPro" id="IPR021858">
    <property type="entry name" value="Fun_TF"/>
</dbReference>
<dbReference type="Pfam" id="PF11951">
    <property type="entry name" value="Fungal_trans_2"/>
    <property type="match status" value="1"/>
</dbReference>
<dbReference type="GO" id="GO:0016747">
    <property type="term" value="F:acyltransferase activity, transferring groups other than amino-acyl groups"/>
    <property type="evidence" value="ECO:0007669"/>
    <property type="project" value="InterPro"/>
</dbReference>
<evidence type="ECO:0000256" key="1">
    <source>
        <dbReference type="ARBA" id="ARBA00022723"/>
    </source>
</evidence>
<dbReference type="VEuPathDB" id="FungiDB:F9C07_2282896"/>
<dbReference type="GO" id="GO:0003677">
    <property type="term" value="F:DNA binding"/>
    <property type="evidence" value="ECO:0007669"/>
    <property type="project" value="UniProtKB-KW"/>
</dbReference>
<dbReference type="EMBL" id="ML734621">
    <property type="protein sequence ID" value="KAB8244845.1"/>
    <property type="molecule type" value="Genomic_DNA"/>
</dbReference>
<evidence type="ECO:0000256" key="5">
    <source>
        <dbReference type="ARBA" id="ARBA00023163"/>
    </source>
</evidence>
<dbReference type="InterPro" id="IPR052360">
    <property type="entry name" value="Transcr_Regulatory_Proteins"/>
</dbReference>
<protein>
    <submittedName>
        <fullName evidence="8">GNAT domain-containing protein</fullName>
    </submittedName>
</protein>
<keyword evidence="6" id="KW-0539">Nucleus</keyword>
<evidence type="ECO:0000256" key="3">
    <source>
        <dbReference type="ARBA" id="ARBA00023015"/>
    </source>
</evidence>
<evidence type="ECO:0000313" key="8">
    <source>
        <dbReference type="EMBL" id="KAB8244845.1"/>
    </source>
</evidence>
<feature type="domain" description="N-acetyltransferase" evidence="7">
    <location>
        <begin position="418"/>
        <end position="580"/>
    </location>
</feature>
<keyword evidence="2" id="KW-0862">Zinc</keyword>
<dbReference type="PANTHER" id="PTHR36206">
    <property type="entry name" value="ASPERCRYPTIN BIOSYNTHESIS CLUSTER-SPECIFIC TRANSCRIPTION REGULATOR ATNN-RELATED"/>
    <property type="match status" value="1"/>
</dbReference>
<gene>
    <name evidence="8" type="ORF">BDV35DRAFT_406451</name>
</gene>
<organism evidence="8">
    <name type="scientific">Aspergillus flavus</name>
    <dbReference type="NCBI Taxonomy" id="5059"/>
    <lineage>
        <taxon>Eukaryota</taxon>
        <taxon>Fungi</taxon>
        <taxon>Dikarya</taxon>
        <taxon>Ascomycota</taxon>
        <taxon>Pezizomycotina</taxon>
        <taxon>Eurotiomycetes</taxon>
        <taxon>Eurotiomycetidae</taxon>
        <taxon>Eurotiales</taxon>
        <taxon>Aspergillaceae</taxon>
        <taxon>Aspergillus</taxon>
        <taxon>Aspergillus subgen. Circumdati</taxon>
    </lineage>
</organism>
<keyword evidence="5" id="KW-0804">Transcription</keyword>
<dbReference type="SUPFAM" id="SSF55729">
    <property type="entry name" value="Acyl-CoA N-acyltransferases (Nat)"/>
    <property type="match status" value="1"/>
</dbReference>
<reference evidence="8" key="1">
    <citation type="submission" date="2019-04" db="EMBL/GenBank/DDBJ databases">
        <title>Friends and foes A comparative genomics study of 23 Aspergillus species from section Flavi.</title>
        <authorList>
            <consortium name="DOE Joint Genome Institute"/>
            <person name="Kjaerbolling I."/>
            <person name="Vesth T."/>
            <person name="Frisvad J.C."/>
            <person name="Nybo J.L."/>
            <person name="Theobald S."/>
            <person name="Kildgaard S."/>
            <person name="Isbrandt T."/>
            <person name="Kuo A."/>
            <person name="Sato A."/>
            <person name="Lyhne E.K."/>
            <person name="Kogle M.E."/>
            <person name="Wiebenga A."/>
            <person name="Kun R.S."/>
            <person name="Lubbers R.J."/>
            <person name="Makela M.R."/>
            <person name="Barry K."/>
            <person name="Chovatia M."/>
            <person name="Clum A."/>
            <person name="Daum C."/>
            <person name="Haridas S."/>
            <person name="He G."/>
            <person name="LaButti K."/>
            <person name="Lipzen A."/>
            <person name="Mondo S."/>
            <person name="Riley R."/>
            <person name="Salamov A."/>
            <person name="Simmons B.A."/>
            <person name="Magnuson J.K."/>
            <person name="Henrissat B."/>
            <person name="Mortensen U.H."/>
            <person name="Larsen T.O."/>
            <person name="Devries R.P."/>
            <person name="Grigoriev I.V."/>
            <person name="Machida M."/>
            <person name="Baker S.E."/>
            <person name="Andersen M.R."/>
        </authorList>
    </citation>
    <scope>NUCLEOTIDE SEQUENCE [LARGE SCALE GENOMIC DNA]</scope>
    <source>
        <strain evidence="8">CBS 121.62</strain>
    </source>
</reference>
<dbReference type="GO" id="GO:0046872">
    <property type="term" value="F:metal ion binding"/>
    <property type="evidence" value="ECO:0007669"/>
    <property type="project" value="UniProtKB-KW"/>
</dbReference>
<accession>A0A5N6GSE4</accession>
<keyword evidence="3" id="KW-0805">Transcription regulation</keyword>
<dbReference type="AlphaFoldDB" id="A0A5N6GSE4"/>